<evidence type="ECO:0000256" key="7">
    <source>
        <dbReference type="SAM" id="SignalP"/>
    </source>
</evidence>
<dbReference type="GO" id="GO:0005576">
    <property type="term" value="C:extracellular region"/>
    <property type="evidence" value="ECO:0007669"/>
    <property type="project" value="UniProtKB-SubCell"/>
</dbReference>
<evidence type="ECO:0000256" key="1">
    <source>
        <dbReference type="ARBA" id="ARBA00004340"/>
    </source>
</evidence>
<dbReference type="GO" id="GO:0043657">
    <property type="term" value="C:host cell"/>
    <property type="evidence" value="ECO:0007669"/>
    <property type="project" value="UniProtKB-SubCell"/>
</dbReference>
<dbReference type="InterPro" id="IPR054463">
    <property type="entry name" value="PexRD54_WY"/>
</dbReference>
<evidence type="ECO:0000256" key="6">
    <source>
        <dbReference type="ARBA" id="ARBA00023026"/>
    </source>
</evidence>
<keyword evidence="10" id="KW-1185">Reference proteome</keyword>
<evidence type="ECO:0000259" key="8">
    <source>
        <dbReference type="Pfam" id="PF22748"/>
    </source>
</evidence>
<dbReference type="Proteomes" id="UP000709295">
    <property type="component" value="Unassembled WGS sequence"/>
</dbReference>
<evidence type="ECO:0000256" key="3">
    <source>
        <dbReference type="ARBA" id="ARBA00010400"/>
    </source>
</evidence>
<evidence type="ECO:0000256" key="2">
    <source>
        <dbReference type="ARBA" id="ARBA00004613"/>
    </source>
</evidence>
<evidence type="ECO:0000313" key="10">
    <source>
        <dbReference type="Proteomes" id="UP000709295"/>
    </source>
</evidence>
<dbReference type="Pfam" id="PF22748">
    <property type="entry name" value="PexRD54_WY"/>
    <property type="match status" value="1"/>
</dbReference>
<keyword evidence="4" id="KW-0964">Secreted</keyword>
<dbReference type="InterPro" id="IPR031825">
    <property type="entry name" value="RXLR"/>
</dbReference>
<comment type="similarity">
    <text evidence="3">Belongs to the RxLR effector family.</text>
</comment>
<evidence type="ECO:0000256" key="4">
    <source>
        <dbReference type="ARBA" id="ARBA00022525"/>
    </source>
</evidence>
<dbReference type="AlphaFoldDB" id="A0A8J5HZY3"/>
<feature type="domain" description="RxLR effector PexRD54 WY" evidence="8">
    <location>
        <begin position="378"/>
        <end position="414"/>
    </location>
</feature>
<organism evidence="9 10">
    <name type="scientific">Phytophthora aleatoria</name>
    <dbReference type="NCBI Taxonomy" id="2496075"/>
    <lineage>
        <taxon>Eukaryota</taxon>
        <taxon>Sar</taxon>
        <taxon>Stramenopiles</taxon>
        <taxon>Oomycota</taxon>
        <taxon>Peronosporomycetes</taxon>
        <taxon>Peronosporales</taxon>
        <taxon>Peronosporaceae</taxon>
        <taxon>Phytophthora</taxon>
    </lineage>
</organism>
<feature type="chain" id="PRO_5035268554" description="RxLR effector PexRD54 WY domain-containing protein" evidence="7">
    <location>
        <begin position="20"/>
        <end position="482"/>
    </location>
</feature>
<evidence type="ECO:0000256" key="5">
    <source>
        <dbReference type="ARBA" id="ARBA00022729"/>
    </source>
</evidence>
<name>A0A8J5HZY3_9STRA</name>
<comment type="caution">
    <text evidence="9">The sequence shown here is derived from an EMBL/GenBank/DDBJ whole genome shotgun (WGS) entry which is preliminary data.</text>
</comment>
<proteinExistence type="inferred from homology"/>
<gene>
    <name evidence="9" type="ORF">JG688_00018152</name>
</gene>
<accession>A0A8J5HZY3</accession>
<reference evidence="9" key="1">
    <citation type="submission" date="2021-01" db="EMBL/GenBank/DDBJ databases">
        <title>Phytophthora aleatoria, a newly-described species from Pinus radiata is distinct from Phytophthora cactorum isolates based on comparative genomics.</title>
        <authorList>
            <person name="Mcdougal R."/>
            <person name="Panda P."/>
            <person name="Williams N."/>
            <person name="Studholme D.J."/>
        </authorList>
    </citation>
    <scope>NUCLEOTIDE SEQUENCE</scope>
    <source>
        <strain evidence="9">NZFS 4037</strain>
    </source>
</reference>
<sequence>MRFYVVLLATVTLFARISAVSTTADANVISSGFLVDSPSGSYHDSPAARMLRSYRTQDKEERAISAPTASKFAEWLFSPKVAGAKKLNLADNVRVKKWMYKQRTSDYVFKKLKLDVGLDKVLTNPKLHLYAAYIDLFNKQNPTKKVSMLDMFTKTYGDDAVIKLLELGTKDATIMTFTSRLRTELASSWVTSGKSAEEIFTLLTLDKTGYKVFTTPPLNKEISNPTLNLFAAYIDLSNKQNSAMKMTMLDMFSKTYSDNGVAKMIELGMKAPTTKTFASRLRAELLRKWDDNAESADDVFKILKLDQAGIDLFATPQLNTWYAHIRQGYLRNPEDVMLEVLVSKQGYGYGRLLEIFRHGQRRIDILGDLPMRLENGMVKRWLETGTSPDKVFELLQLNKGLDNLLMNPNLMVWEGYWTRFNSLSDVDTTTMMHTITSFYSVKDLSAMLEKAKKVPKTEQTATKWLHELRVHNLRGRNIKKEG</sequence>
<dbReference type="Pfam" id="PF16810">
    <property type="entry name" value="RXLR"/>
    <property type="match status" value="1"/>
</dbReference>
<comment type="subcellular location">
    <subcellularLocation>
        <location evidence="1">Host cell</location>
    </subcellularLocation>
    <subcellularLocation>
        <location evidence="2">Secreted</location>
    </subcellularLocation>
</comment>
<feature type="signal peptide" evidence="7">
    <location>
        <begin position="1"/>
        <end position="19"/>
    </location>
</feature>
<keyword evidence="6" id="KW-0843">Virulence</keyword>
<dbReference type="EMBL" id="JAENGY010003128">
    <property type="protein sequence ID" value="KAG6942370.1"/>
    <property type="molecule type" value="Genomic_DNA"/>
</dbReference>
<evidence type="ECO:0000313" key="9">
    <source>
        <dbReference type="EMBL" id="KAG6942370.1"/>
    </source>
</evidence>
<keyword evidence="5 7" id="KW-0732">Signal</keyword>
<protein>
    <recommendedName>
        <fullName evidence="8">RxLR effector PexRD54 WY domain-containing protein</fullName>
    </recommendedName>
</protein>